<dbReference type="SUPFAM" id="SSF159672">
    <property type="entry name" value="CbiG N-terminal domain-like"/>
    <property type="match status" value="1"/>
</dbReference>
<evidence type="ECO:0000256" key="5">
    <source>
        <dbReference type="ARBA" id="ARBA00022691"/>
    </source>
</evidence>
<evidence type="ECO:0000313" key="10">
    <source>
        <dbReference type="Proteomes" id="UP000786693"/>
    </source>
</evidence>
<evidence type="ECO:0000256" key="3">
    <source>
        <dbReference type="ARBA" id="ARBA00022603"/>
    </source>
</evidence>
<keyword evidence="3" id="KW-0489">Methyltransferase</keyword>
<feature type="domain" description="Tetrapyrrole methylase" evidence="6">
    <location>
        <begin position="334"/>
        <end position="544"/>
    </location>
</feature>
<reference evidence="9 10" key="1">
    <citation type="submission" date="2021-05" db="EMBL/GenBank/DDBJ databases">
        <title>Bacteria Genome sequencing.</title>
        <authorList>
            <person name="Takabe Y."/>
            <person name="Nakajima Y."/>
            <person name="Suzuki S."/>
            <person name="Shiozaki T."/>
        </authorList>
    </citation>
    <scope>NUCLEOTIDE SEQUENCE [LARGE SCALE GENOMIC DNA]</scope>
    <source>
        <strain evidence="9 10">AI_62</strain>
    </source>
</reference>
<comment type="caution">
    <text evidence="9">The sequence shown here is derived from an EMBL/GenBank/DDBJ whole genome shotgun (WGS) entry which is preliminary data.</text>
</comment>
<dbReference type="InterPro" id="IPR038029">
    <property type="entry name" value="GbiG_N_sf"/>
</dbReference>
<sequence>MALTPIVLALNAVGEPTARRVAEALGCPLHGRVDRTNAEITFENALDRARDLFAAGHAVIGVCASGILIRAVAPLLADKTSEPPVLSVSDDGAVVVPLLGGHRGANRLARQVADALGGTTAVTTAGDVALGVALDEPPRGYALANPEDAKPVMAALLSGGGARQTGEALFDLPDGDAVEIAVTEAPEQGGSAKLVYHPQRYALGVGCARNASPEELWENVSQVLADARVAPGAIASINTLDLKLDEPAMNALAARLGRPLRAFSAEDLAGIEVPNPSDVVRDEVGTPSVSEASALAASGGVIVEAKRKTPNTTAALARAEAPITTLKGRARGRVSIVSLGPGQATWRSPEASRLVQQADELVGYGLYIDLLGPLAAGKPRTDFPLGGEEDRCRHALESAAQGRNVALICSGDAGIYAMGALVYELLSRDPADPSAVSDGARRVEVISNPGISALQAAAARAGAPLGHDFCAISLSDLLTPREDIIRRLHAAAQGDFVIAFYNPVSKRRRTLLAEARDILLQHRPADTPVLLASSLGRPEESLRYRRLDALQVDEVDMLTTVLIGSSHTRLLETGDGTRMFTPRGYARKMAGGDLASEGAL</sequence>
<keyword evidence="4" id="KW-0808">Transferase</keyword>
<dbReference type="Gene3D" id="3.30.950.10">
    <property type="entry name" value="Methyltransferase, Cobalt-precorrin-4 Transmethylase, Domain 2"/>
    <property type="match status" value="1"/>
</dbReference>
<evidence type="ECO:0000259" key="8">
    <source>
        <dbReference type="Pfam" id="PF11760"/>
    </source>
</evidence>
<evidence type="ECO:0000256" key="4">
    <source>
        <dbReference type="ARBA" id="ARBA00022679"/>
    </source>
</evidence>
<dbReference type="RefSeq" id="WP_220748314.1">
    <property type="nucleotide sequence ID" value="NZ_BPFH01000002.1"/>
</dbReference>
<dbReference type="Pfam" id="PF00590">
    <property type="entry name" value="TP_methylase"/>
    <property type="match status" value="1"/>
</dbReference>
<dbReference type="CDD" id="cd11646">
    <property type="entry name" value="Precorrin_3B_C17_MT"/>
    <property type="match status" value="1"/>
</dbReference>
<dbReference type="Gene3D" id="3.40.1010.10">
    <property type="entry name" value="Cobalt-precorrin-4 Transmethylase, Domain 1"/>
    <property type="match status" value="1"/>
</dbReference>
<evidence type="ECO:0000313" key="9">
    <source>
        <dbReference type="EMBL" id="GIT94814.1"/>
    </source>
</evidence>
<dbReference type="InterPro" id="IPR036518">
    <property type="entry name" value="CobE/GbiG_C_sf"/>
</dbReference>
<feature type="domain" description="Cobalamin synthesis G N-terminal" evidence="8">
    <location>
        <begin position="50"/>
        <end position="127"/>
    </location>
</feature>
<organism evidence="9 10">
    <name type="scientific">Jannaschia pagri</name>
    <dbReference type="NCBI Taxonomy" id="2829797"/>
    <lineage>
        <taxon>Bacteria</taxon>
        <taxon>Pseudomonadati</taxon>
        <taxon>Pseudomonadota</taxon>
        <taxon>Alphaproteobacteria</taxon>
        <taxon>Rhodobacterales</taxon>
        <taxon>Roseobacteraceae</taxon>
        <taxon>Jannaschia</taxon>
    </lineage>
</organism>
<keyword evidence="10" id="KW-1185">Reference proteome</keyword>
<keyword evidence="2" id="KW-0169">Cobalamin biosynthesis</keyword>
<evidence type="ECO:0000256" key="2">
    <source>
        <dbReference type="ARBA" id="ARBA00022573"/>
    </source>
</evidence>
<dbReference type="Pfam" id="PF01890">
    <property type="entry name" value="CbiG_C"/>
    <property type="match status" value="1"/>
</dbReference>
<name>A0ABQ4NKT4_9RHOB</name>
<accession>A0ABQ4NKT4</accession>
<dbReference type="Gene3D" id="3.30.420.180">
    <property type="entry name" value="CobE/GbiG C-terminal domain"/>
    <property type="match status" value="1"/>
</dbReference>
<comment type="pathway">
    <text evidence="1">Cofactor biosynthesis; adenosylcobalamin biosynthesis.</text>
</comment>
<evidence type="ECO:0000259" key="7">
    <source>
        <dbReference type="Pfam" id="PF01890"/>
    </source>
</evidence>
<evidence type="ECO:0000256" key="1">
    <source>
        <dbReference type="ARBA" id="ARBA00004953"/>
    </source>
</evidence>
<dbReference type="InterPro" id="IPR002750">
    <property type="entry name" value="CobE/GbiG_C"/>
</dbReference>
<dbReference type="PANTHER" id="PTHR47036:SF1">
    <property type="entry name" value="COBALT-FACTOR III C(17)-METHYLTRANSFERASE-RELATED"/>
    <property type="match status" value="1"/>
</dbReference>
<keyword evidence="5" id="KW-0949">S-adenosyl-L-methionine</keyword>
<dbReference type="InterPro" id="IPR051810">
    <property type="entry name" value="Precorrin_MeTrfase"/>
</dbReference>
<dbReference type="Proteomes" id="UP000786693">
    <property type="component" value="Unassembled WGS sequence"/>
</dbReference>
<dbReference type="PANTHER" id="PTHR47036">
    <property type="entry name" value="COBALT-FACTOR III C(17)-METHYLTRANSFERASE-RELATED"/>
    <property type="match status" value="1"/>
</dbReference>
<dbReference type="InterPro" id="IPR035996">
    <property type="entry name" value="4pyrrol_Methylase_sf"/>
</dbReference>
<dbReference type="InterPro" id="IPR000878">
    <property type="entry name" value="4pyrrol_Mease"/>
</dbReference>
<feature type="domain" description="CobE/GbiG C-terminal" evidence="7">
    <location>
        <begin position="202"/>
        <end position="317"/>
    </location>
</feature>
<dbReference type="InterPro" id="IPR006363">
    <property type="entry name" value="Cbl_synth_CobJ/CibH_dom"/>
</dbReference>
<dbReference type="NCBIfam" id="TIGR01466">
    <property type="entry name" value="cobJ_cbiH"/>
    <property type="match status" value="1"/>
</dbReference>
<proteinExistence type="predicted"/>
<protein>
    <submittedName>
        <fullName evidence="9">Precorrin-3B C(17)-methyltransferase</fullName>
    </submittedName>
</protein>
<evidence type="ECO:0000259" key="6">
    <source>
        <dbReference type="Pfam" id="PF00590"/>
    </source>
</evidence>
<dbReference type="InterPro" id="IPR021744">
    <property type="entry name" value="CbiG_N"/>
</dbReference>
<dbReference type="EMBL" id="BPFH01000002">
    <property type="protein sequence ID" value="GIT94814.1"/>
    <property type="molecule type" value="Genomic_DNA"/>
</dbReference>
<dbReference type="InterPro" id="IPR014776">
    <property type="entry name" value="4pyrrole_Mease_sub2"/>
</dbReference>
<dbReference type="SUPFAM" id="SSF159664">
    <property type="entry name" value="CobE/GbiG C-terminal domain-like"/>
    <property type="match status" value="1"/>
</dbReference>
<dbReference type="Pfam" id="PF11760">
    <property type="entry name" value="CbiG_N"/>
    <property type="match status" value="1"/>
</dbReference>
<dbReference type="SUPFAM" id="SSF53790">
    <property type="entry name" value="Tetrapyrrole methylase"/>
    <property type="match status" value="1"/>
</dbReference>
<dbReference type="InterPro" id="IPR014777">
    <property type="entry name" value="4pyrrole_Mease_sub1"/>
</dbReference>
<dbReference type="Gene3D" id="3.40.50.11220">
    <property type="match status" value="1"/>
</dbReference>
<gene>
    <name evidence="9" type="primary">cobJ</name>
    <name evidence="9" type="ORF">JANAI62_14370</name>
</gene>